<reference evidence="8" key="1">
    <citation type="journal article" date="2019" name="Int. J. Syst. Evol. Microbiol.">
        <title>The Global Catalogue of Microorganisms (GCM) 10K type strain sequencing project: providing services to taxonomists for standard genome sequencing and annotation.</title>
        <authorList>
            <consortium name="The Broad Institute Genomics Platform"/>
            <consortium name="The Broad Institute Genome Sequencing Center for Infectious Disease"/>
            <person name="Wu L."/>
            <person name="Ma J."/>
        </authorList>
    </citation>
    <scope>NUCLEOTIDE SEQUENCE [LARGE SCALE GENOMIC DNA]</scope>
    <source>
        <strain evidence="8">VKM B-3226</strain>
    </source>
</reference>
<gene>
    <name evidence="7" type="ORF">ACFOMP_03725</name>
</gene>
<dbReference type="InterPro" id="IPR036249">
    <property type="entry name" value="Thioredoxin-like_sf"/>
</dbReference>
<dbReference type="EMBL" id="JBHRXE010000008">
    <property type="protein sequence ID" value="MFC3568558.1"/>
    <property type="molecule type" value="Genomic_DNA"/>
</dbReference>
<evidence type="ECO:0000256" key="4">
    <source>
        <dbReference type="ARBA" id="ARBA00023284"/>
    </source>
</evidence>
<protein>
    <submittedName>
        <fullName evidence="7">DsbA family protein</fullName>
    </submittedName>
</protein>
<evidence type="ECO:0000313" key="8">
    <source>
        <dbReference type="Proteomes" id="UP001595596"/>
    </source>
</evidence>
<dbReference type="CDD" id="cd03023">
    <property type="entry name" value="DsbA_Com1_like"/>
    <property type="match status" value="1"/>
</dbReference>
<evidence type="ECO:0000259" key="6">
    <source>
        <dbReference type="PROSITE" id="PS51352"/>
    </source>
</evidence>
<dbReference type="PANTHER" id="PTHR13887">
    <property type="entry name" value="GLUTATHIONE S-TRANSFERASE KAPPA"/>
    <property type="match status" value="1"/>
</dbReference>
<evidence type="ECO:0000256" key="5">
    <source>
        <dbReference type="SAM" id="SignalP"/>
    </source>
</evidence>
<feature type="chain" id="PRO_5045652310" evidence="5">
    <location>
        <begin position="26"/>
        <end position="209"/>
    </location>
</feature>
<dbReference type="PROSITE" id="PS51352">
    <property type="entry name" value="THIOREDOXIN_2"/>
    <property type="match status" value="1"/>
</dbReference>
<dbReference type="Pfam" id="PF01323">
    <property type="entry name" value="DSBA"/>
    <property type="match status" value="1"/>
</dbReference>
<feature type="domain" description="Thioredoxin" evidence="6">
    <location>
        <begin position="13"/>
        <end position="207"/>
    </location>
</feature>
<dbReference type="Gene3D" id="3.40.30.10">
    <property type="entry name" value="Glutaredoxin"/>
    <property type="match status" value="1"/>
</dbReference>
<evidence type="ECO:0000256" key="3">
    <source>
        <dbReference type="ARBA" id="ARBA00023157"/>
    </source>
</evidence>
<dbReference type="InterPro" id="IPR013766">
    <property type="entry name" value="Thioredoxin_domain"/>
</dbReference>
<proteinExistence type="predicted"/>
<sequence>MPRPLAAIALALLCALPLAPAQAQAQAQDHSAAEIAAIKQAVFGSPDLPAMGNAQGDAVLVEFSDYNCGFCRKNAPQVAALLESDPGLKLVVHEIPIFGEGSRFAAMAALAAQAQGKYPEFHRALMAMHGKAEQASVLRVAREVGLDVARLQRDMQAPEITQRIERSLELADEIGLVGTPSFIAGDRAVFGYLSKAELAELVAEARAAK</sequence>
<evidence type="ECO:0000313" key="7">
    <source>
        <dbReference type="EMBL" id="MFC3568558.1"/>
    </source>
</evidence>
<keyword evidence="4" id="KW-0676">Redox-active center</keyword>
<dbReference type="Proteomes" id="UP001595596">
    <property type="component" value="Unassembled WGS sequence"/>
</dbReference>
<comment type="caution">
    <text evidence="7">The sequence shown here is derived from an EMBL/GenBank/DDBJ whole genome shotgun (WGS) entry which is preliminary data.</text>
</comment>
<name>A0ABV7RUJ1_9RHOB</name>
<accession>A0ABV7RUJ1</accession>
<evidence type="ECO:0000256" key="2">
    <source>
        <dbReference type="ARBA" id="ARBA00023002"/>
    </source>
</evidence>
<dbReference type="RefSeq" id="WP_379027963.1">
    <property type="nucleotide sequence ID" value="NZ_JBHRXE010000008.1"/>
</dbReference>
<dbReference type="InterPro" id="IPR001853">
    <property type="entry name" value="DSBA-like_thioredoxin_dom"/>
</dbReference>
<keyword evidence="3" id="KW-1015">Disulfide bond</keyword>
<dbReference type="SUPFAM" id="SSF52833">
    <property type="entry name" value="Thioredoxin-like"/>
    <property type="match status" value="1"/>
</dbReference>
<keyword evidence="2" id="KW-0560">Oxidoreductase</keyword>
<keyword evidence="1 5" id="KW-0732">Signal</keyword>
<organism evidence="7 8">
    <name type="scientific">Paracoccus simplex</name>
    <dbReference type="NCBI Taxonomy" id="2086346"/>
    <lineage>
        <taxon>Bacteria</taxon>
        <taxon>Pseudomonadati</taxon>
        <taxon>Pseudomonadota</taxon>
        <taxon>Alphaproteobacteria</taxon>
        <taxon>Rhodobacterales</taxon>
        <taxon>Paracoccaceae</taxon>
        <taxon>Paracoccus</taxon>
    </lineage>
</organism>
<keyword evidence="8" id="KW-1185">Reference proteome</keyword>
<dbReference type="PANTHER" id="PTHR13887:SF14">
    <property type="entry name" value="DISULFIDE BOND FORMATION PROTEIN D"/>
    <property type="match status" value="1"/>
</dbReference>
<feature type="signal peptide" evidence="5">
    <location>
        <begin position="1"/>
        <end position="25"/>
    </location>
</feature>
<evidence type="ECO:0000256" key="1">
    <source>
        <dbReference type="ARBA" id="ARBA00022729"/>
    </source>
</evidence>